<evidence type="ECO:0000259" key="1">
    <source>
        <dbReference type="Pfam" id="PF13456"/>
    </source>
</evidence>
<evidence type="ECO:0000313" key="3">
    <source>
        <dbReference type="Proteomes" id="UP000823749"/>
    </source>
</evidence>
<comment type="caution">
    <text evidence="2">The sequence shown here is derived from an EMBL/GenBank/DDBJ whole genome shotgun (WGS) entry which is preliminary data.</text>
</comment>
<dbReference type="InterPro" id="IPR002156">
    <property type="entry name" value="RNaseH_domain"/>
</dbReference>
<organism evidence="2 3">
    <name type="scientific">Rhododendron griersonianum</name>
    <dbReference type="NCBI Taxonomy" id="479676"/>
    <lineage>
        <taxon>Eukaryota</taxon>
        <taxon>Viridiplantae</taxon>
        <taxon>Streptophyta</taxon>
        <taxon>Embryophyta</taxon>
        <taxon>Tracheophyta</taxon>
        <taxon>Spermatophyta</taxon>
        <taxon>Magnoliopsida</taxon>
        <taxon>eudicotyledons</taxon>
        <taxon>Gunneridae</taxon>
        <taxon>Pentapetalae</taxon>
        <taxon>asterids</taxon>
        <taxon>Ericales</taxon>
        <taxon>Ericaceae</taxon>
        <taxon>Ericoideae</taxon>
        <taxon>Rhodoreae</taxon>
        <taxon>Rhododendron</taxon>
    </lineage>
</organism>
<keyword evidence="3" id="KW-1185">Reference proteome</keyword>
<dbReference type="EMBL" id="JACTNZ010000007">
    <property type="protein sequence ID" value="KAG5538530.1"/>
    <property type="molecule type" value="Genomic_DNA"/>
</dbReference>
<dbReference type="Proteomes" id="UP000823749">
    <property type="component" value="Chromosome 7"/>
</dbReference>
<gene>
    <name evidence="2" type="ORF">RHGRI_019194</name>
</gene>
<dbReference type="GO" id="GO:0004523">
    <property type="term" value="F:RNA-DNA hybrid ribonuclease activity"/>
    <property type="evidence" value="ECO:0007669"/>
    <property type="project" value="InterPro"/>
</dbReference>
<evidence type="ECO:0000313" key="2">
    <source>
        <dbReference type="EMBL" id="KAG5538530.1"/>
    </source>
</evidence>
<proteinExistence type="predicted"/>
<accession>A0AAV6JH15</accession>
<dbReference type="AlphaFoldDB" id="A0AAV6JH15"/>
<sequence length="115" mass="12867">MLEADSQSMVKIMRNKVSCPVQVEVIVEDIRREKGRFQWCGFQLVRQTANAVANNLASHGLRGVGTRTWESRALQCSSLTRLTTSLKLELELGLFANTSQALNEPSLANFLNKPF</sequence>
<dbReference type="Pfam" id="PF13456">
    <property type="entry name" value="RVT_3"/>
    <property type="match status" value="1"/>
</dbReference>
<reference evidence="2" key="1">
    <citation type="submission" date="2020-08" db="EMBL/GenBank/DDBJ databases">
        <title>Plant Genome Project.</title>
        <authorList>
            <person name="Zhang R.-G."/>
        </authorList>
    </citation>
    <scope>NUCLEOTIDE SEQUENCE</scope>
    <source>
        <strain evidence="2">WSP0</strain>
        <tissue evidence="2">Leaf</tissue>
    </source>
</reference>
<dbReference type="GO" id="GO:0003676">
    <property type="term" value="F:nucleic acid binding"/>
    <property type="evidence" value="ECO:0007669"/>
    <property type="project" value="InterPro"/>
</dbReference>
<feature type="domain" description="RNase H type-1" evidence="1">
    <location>
        <begin position="2"/>
        <end position="59"/>
    </location>
</feature>
<name>A0AAV6JH15_9ERIC</name>
<protein>
    <recommendedName>
        <fullName evidence="1">RNase H type-1 domain-containing protein</fullName>
    </recommendedName>
</protein>